<dbReference type="STRING" id="180088.A0A1J8QJ30"/>
<organism evidence="2 3">
    <name type="scientific">Rhizopogon vesiculosus</name>
    <dbReference type="NCBI Taxonomy" id="180088"/>
    <lineage>
        <taxon>Eukaryota</taxon>
        <taxon>Fungi</taxon>
        <taxon>Dikarya</taxon>
        <taxon>Basidiomycota</taxon>
        <taxon>Agaricomycotina</taxon>
        <taxon>Agaricomycetes</taxon>
        <taxon>Agaricomycetidae</taxon>
        <taxon>Boletales</taxon>
        <taxon>Suillineae</taxon>
        <taxon>Rhizopogonaceae</taxon>
        <taxon>Rhizopogon</taxon>
    </lineage>
</organism>
<sequence>MSSLTELEGLARNMLIVSTTLTGLTVLEYTWNIGFEMRVIWPKVWKSAEVKIFVIARYVGLAGQIFNVWFVNRMASGIKNHPLACRAWYSHQAAIMQCLLMSVELLLMLRVCKMYKNDKYVLGILFLFAVGQCATMIISARIVVPSVSFYPTCMTIVNSHPGRIYVGLSVPPGYDTMEILETRLARTFALISQNHRPRQCTDSYFGDIALAPLDACTHGNRITDDRQPSLPRDALLPLADRLVLDKEKFYLAVQNNRELTEVDLDNLEPLDDPDICPVKPSDSKVVPTEAFIAFGSESGLEMEEDITDETHPALTWRSALLATSPFCILLLNVYHDGTLVHFYLYHETKRDITAQQEHPTSGWDRASMRRCWEFLDTTSRSFAAVIKELDGDLARTICMYYLVLRGLDTIEDDMTIPDEKKQPILRKFHNLTVTPGWNFTENGPGEKDRQLLHEYHTVVEEVNRLAPQYA</sequence>
<dbReference type="OrthoDB" id="2637653at2759"/>
<keyword evidence="1" id="KW-0812">Transmembrane</keyword>
<comment type="caution">
    <text evidence="2">The sequence shown here is derived from an EMBL/GenBank/DDBJ whole genome shotgun (WGS) entry which is preliminary data.</text>
</comment>
<feature type="transmembrane region" description="Helical" evidence="1">
    <location>
        <begin position="121"/>
        <end position="144"/>
    </location>
</feature>
<evidence type="ECO:0000313" key="3">
    <source>
        <dbReference type="Proteomes" id="UP000183567"/>
    </source>
</evidence>
<dbReference type="SUPFAM" id="SSF48576">
    <property type="entry name" value="Terpenoid synthases"/>
    <property type="match status" value="1"/>
</dbReference>
<gene>
    <name evidence="2" type="ORF">AZE42_10525</name>
</gene>
<feature type="transmembrane region" description="Helical" evidence="1">
    <location>
        <begin position="12"/>
        <end position="31"/>
    </location>
</feature>
<keyword evidence="1" id="KW-0472">Membrane</keyword>
<feature type="transmembrane region" description="Helical" evidence="1">
    <location>
        <begin position="52"/>
        <end position="71"/>
    </location>
</feature>
<protein>
    <submittedName>
        <fullName evidence="2">Uncharacterized protein</fullName>
    </submittedName>
</protein>
<dbReference type="PANTHER" id="PTHR11626:SF2">
    <property type="entry name" value="SQUALENE SYNTHASE"/>
    <property type="match status" value="1"/>
</dbReference>
<dbReference type="InterPro" id="IPR002060">
    <property type="entry name" value="Squ/phyt_synthse"/>
</dbReference>
<dbReference type="PANTHER" id="PTHR11626">
    <property type="entry name" value="FARNESYL-DIPHOSPHATE FARNESYLTRANSFERASE"/>
    <property type="match status" value="1"/>
</dbReference>
<keyword evidence="3" id="KW-1185">Reference proteome</keyword>
<dbReference type="InterPro" id="IPR044844">
    <property type="entry name" value="Trans_IPPS_euk-type"/>
</dbReference>
<dbReference type="Pfam" id="PF00494">
    <property type="entry name" value="SQS_PSY"/>
    <property type="match status" value="1"/>
</dbReference>
<dbReference type="Gene3D" id="1.10.600.10">
    <property type="entry name" value="Farnesyl Diphosphate Synthase"/>
    <property type="match status" value="1"/>
</dbReference>
<evidence type="ECO:0000256" key="1">
    <source>
        <dbReference type="SAM" id="Phobius"/>
    </source>
</evidence>
<dbReference type="GO" id="GO:0051996">
    <property type="term" value="F:squalene synthase [NAD(P)H] activity"/>
    <property type="evidence" value="ECO:0007669"/>
    <property type="project" value="InterPro"/>
</dbReference>
<reference evidence="2 3" key="1">
    <citation type="submission" date="2016-03" db="EMBL/GenBank/DDBJ databases">
        <title>Comparative genomics of the ectomycorrhizal sister species Rhizopogon vinicolor and Rhizopogon vesiculosus (Basidiomycota: Boletales) reveals a divergence of the mating type B locus.</title>
        <authorList>
            <person name="Mujic A.B."/>
            <person name="Kuo A."/>
            <person name="Tritt A."/>
            <person name="Lipzen A."/>
            <person name="Chen C."/>
            <person name="Johnson J."/>
            <person name="Sharma A."/>
            <person name="Barry K."/>
            <person name="Grigoriev I.V."/>
            <person name="Spatafora J.W."/>
        </authorList>
    </citation>
    <scope>NUCLEOTIDE SEQUENCE [LARGE SCALE GENOMIC DNA]</scope>
    <source>
        <strain evidence="2 3">AM-OR11-056</strain>
    </source>
</reference>
<dbReference type="GO" id="GO:0006696">
    <property type="term" value="P:ergosterol biosynthetic process"/>
    <property type="evidence" value="ECO:0007669"/>
    <property type="project" value="TreeGrafter"/>
</dbReference>
<dbReference type="Proteomes" id="UP000183567">
    <property type="component" value="Unassembled WGS sequence"/>
</dbReference>
<dbReference type="InterPro" id="IPR008949">
    <property type="entry name" value="Isoprenoid_synthase_dom_sf"/>
</dbReference>
<dbReference type="GO" id="GO:0045338">
    <property type="term" value="P:farnesyl diphosphate metabolic process"/>
    <property type="evidence" value="ECO:0007669"/>
    <property type="project" value="InterPro"/>
</dbReference>
<keyword evidence="1" id="KW-1133">Transmembrane helix</keyword>
<feature type="transmembrane region" description="Helical" evidence="1">
    <location>
        <begin position="91"/>
        <end position="109"/>
    </location>
</feature>
<dbReference type="EMBL" id="LVVM01000465">
    <property type="protein sequence ID" value="OJA20647.1"/>
    <property type="molecule type" value="Genomic_DNA"/>
</dbReference>
<proteinExistence type="predicted"/>
<feature type="non-terminal residue" evidence="2">
    <location>
        <position position="470"/>
    </location>
</feature>
<dbReference type="GO" id="GO:0005789">
    <property type="term" value="C:endoplasmic reticulum membrane"/>
    <property type="evidence" value="ECO:0007669"/>
    <property type="project" value="TreeGrafter"/>
</dbReference>
<evidence type="ECO:0000313" key="2">
    <source>
        <dbReference type="EMBL" id="OJA20647.1"/>
    </source>
</evidence>
<name>A0A1J8QJ30_9AGAM</name>
<dbReference type="AlphaFoldDB" id="A0A1J8QJ30"/>
<accession>A0A1J8QJ30</accession>